<dbReference type="eggNOG" id="COG0231">
    <property type="taxonomic scope" value="Bacteria"/>
</dbReference>
<reference evidence="2" key="2">
    <citation type="submission" date="2012-01" db="EMBL/GenBank/DDBJ databases">
        <title>Complete sequence of chromosome of Marinitoga piezophila KA3.</title>
        <authorList>
            <person name="Lucas S."/>
            <person name="Han J."/>
            <person name="Lapidus A."/>
            <person name="Cheng J.-F."/>
            <person name="Goodwin L."/>
            <person name="Pitluck S."/>
            <person name="Peters L."/>
            <person name="Mikhailova N."/>
            <person name="Teshima H."/>
            <person name="Detter J.C."/>
            <person name="Han C."/>
            <person name="Tapia R."/>
            <person name="Land M."/>
            <person name="Hauser L."/>
            <person name="Kyrpides N."/>
            <person name="Ivanova N."/>
            <person name="Pagani I."/>
            <person name="Jebbar M."/>
            <person name="Vannier P."/>
            <person name="Oger P."/>
            <person name="Cario A."/>
            <person name="Bartlett D."/>
            <person name="Noll K.M."/>
            <person name="Woyke T."/>
        </authorList>
    </citation>
    <scope>NUCLEOTIDE SEQUENCE [LARGE SCALE GENOMIC DNA]</scope>
    <source>
        <strain evidence="2">DSM 14283 / JCM 11233 / KA3</strain>
    </source>
</reference>
<evidence type="ECO:0000313" key="1">
    <source>
        <dbReference type="EMBL" id="AEX86462.1"/>
    </source>
</evidence>
<organism evidence="1 2">
    <name type="scientific">Marinitoga piezophila (strain DSM 14283 / JCM 11233 / KA3)</name>
    <dbReference type="NCBI Taxonomy" id="443254"/>
    <lineage>
        <taxon>Bacteria</taxon>
        <taxon>Thermotogati</taxon>
        <taxon>Thermotogota</taxon>
        <taxon>Thermotogae</taxon>
        <taxon>Petrotogales</taxon>
        <taxon>Petrotogaceae</taxon>
        <taxon>Marinitoga</taxon>
    </lineage>
</organism>
<dbReference type="EMBL" id="CP003257">
    <property type="protein sequence ID" value="AEX86462.1"/>
    <property type="molecule type" value="Genomic_DNA"/>
</dbReference>
<dbReference type="Proteomes" id="UP000007161">
    <property type="component" value="Chromosome"/>
</dbReference>
<dbReference type="AlphaFoldDB" id="H2J7G9"/>
<dbReference type="KEGG" id="mpz:Marpi_2087"/>
<keyword evidence="2" id="KW-1185">Reference proteome</keyword>
<dbReference type="HOGENOM" id="CLU_643734_0_0_0"/>
<accession>H2J7G9</accession>
<dbReference type="STRING" id="443254.Marpi_2087"/>
<gene>
    <name evidence="1" type="ordered locus">Marpi_2087</name>
</gene>
<proteinExistence type="predicted"/>
<protein>
    <submittedName>
        <fullName evidence="1">Uncharacterized protein</fullName>
    </submittedName>
</protein>
<evidence type="ECO:0000313" key="2">
    <source>
        <dbReference type="Proteomes" id="UP000007161"/>
    </source>
</evidence>
<sequence>MKRRGLIILFILTLTISLFSDSLKMIKKIEIEIENTKKPSKFLTTFAKNEVIITPFVAIGKDFKIRIYSLRDNTEQIIKKEAPALYEIGELTSVTFITTFNFEDKFWIICGNGKNGDMEINEYIKKDNEYIFNKKLNLGVKSGIVIIDKELKDRLIISLGVNESERKIMVVDKNLKWYKELITLRDFSGDLEIAEYKDKLYIFESIPEKSVSSFFGSNSKYIKLKHTFDAKTYKLLKKDEKAFSDMEYYIYIYQDGKYTYFGNYGGKINIKRYDLESGKVEDINMEEIYPLLKEGKIEYSYFVYKNKKVLIEIDEEDIMKLVMGEIIDNNFKIIWKKELERKEGAFLVKNVKNALLLDSDLMDNTEIFIDEGKNYKVNLETGEITEITDKPIWFFKMRDKYYYGALNKTEKKDGKNYSVFEIYELKFE</sequence>
<name>H2J7G9_MARPK</name>
<dbReference type="RefSeq" id="WP_014297532.1">
    <property type="nucleotide sequence ID" value="NC_016751.1"/>
</dbReference>
<reference evidence="1 2" key="1">
    <citation type="journal article" date="2012" name="J. Bacteriol.">
        <title>Complete Genome Sequence of the Thermophilic, Piezophilic, Heterotrophic Bacterium Marinitoga piezophila KA3.</title>
        <authorList>
            <person name="Lucas S."/>
            <person name="Han J."/>
            <person name="Lapidus A."/>
            <person name="Cheng J.F."/>
            <person name="Goodwin L.A."/>
            <person name="Pitluck S."/>
            <person name="Peters L."/>
            <person name="Mikhailova N."/>
            <person name="Teshima H."/>
            <person name="Detter J.C."/>
            <person name="Han C."/>
            <person name="Tapia R."/>
            <person name="Land M."/>
            <person name="Hauser L."/>
            <person name="Kyrpides N.C."/>
            <person name="Ivanova N."/>
            <person name="Pagani I."/>
            <person name="Vannier P."/>
            <person name="Oger P."/>
            <person name="Bartlett D.H."/>
            <person name="Noll K.M."/>
            <person name="Woyke T."/>
            <person name="Jebbar M."/>
        </authorList>
    </citation>
    <scope>NUCLEOTIDE SEQUENCE [LARGE SCALE GENOMIC DNA]</scope>
    <source>
        <strain evidence="2">DSM 14283 / JCM 11233 / KA3</strain>
    </source>
</reference>